<proteinExistence type="predicted"/>
<feature type="domain" description="DUF1737" evidence="1">
    <location>
        <begin position="15"/>
        <end position="63"/>
    </location>
</feature>
<sequence length="69" mass="7668">MSDAPVFDTPEGRPTYRLLTGKDDRAFCERVSLALAEGWRLYGSPTMTYDAENACVKVGQAVVWKDVVI</sequence>
<dbReference type="Pfam" id="PF08410">
    <property type="entry name" value="DUF1737"/>
    <property type="match status" value="1"/>
</dbReference>
<name>A0A3S2Y4Q6_9SPHN</name>
<organism evidence="2 3">
    <name type="scientific">Novosphingobium umbonatum</name>
    <dbReference type="NCBI Taxonomy" id="1908524"/>
    <lineage>
        <taxon>Bacteria</taxon>
        <taxon>Pseudomonadati</taxon>
        <taxon>Pseudomonadota</taxon>
        <taxon>Alphaproteobacteria</taxon>
        <taxon>Sphingomonadales</taxon>
        <taxon>Sphingomonadaceae</taxon>
        <taxon>Novosphingobium</taxon>
    </lineage>
</organism>
<dbReference type="Proteomes" id="UP000282837">
    <property type="component" value="Unassembled WGS sequence"/>
</dbReference>
<accession>A0A3S2Y4Q6</accession>
<dbReference type="AlphaFoldDB" id="A0A3S2Y4Q6"/>
<dbReference type="EMBL" id="SACO01000015">
    <property type="protein sequence ID" value="RVU03439.1"/>
    <property type="molecule type" value="Genomic_DNA"/>
</dbReference>
<evidence type="ECO:0000313" key="2">
    <source>
        <dbReference type="EMBL" id="RVU03439.1"/>
    </source>
</evidence>
<evidence type="ECO:0000313" key="3">
    <source>
        <dbReference type="Proteomes" id="UP000282837"/>
    </source>
</evidence>
<protein>
    <submittedName>
        <fullName evidence="2">DUF1737 domain-containing protein</fullName>
    </submittedName>
</protein>
<gene>
    <name evidence="2" type="ORF">EOE18_15935</name>
</gene>
<keyword evidence="3" id="KW-1185">Reference proteome</keyword>
<dbReference type="OrthoDB" id="9809803at2"/>
<dbReference type="RefSeq" id="WP_127711319.1">
    <property type="nucleotide sequence ID" value="NZ_SACO01000015.1"/>
</dbReference>
<evidence type="ECO:0000259" key="1">
    <source>
        <dbReference type="Pfam" id="PF08410"/>
    </source>
</evidence>
<dbReference type="InterPro" id="IPR013619">
    <property type="entry name" value="DUF1737"/>
</dbReference>
<comment type="caution">
    <text evidence="2">The sequence shown here is derived from an EMBL/GenBank/DDBJ whole genome shotgun (WGS) entry which is preliminary data.</text>
</comment>
<reference evidence="2 3" key="1">
    <citation type="submission" date="2019-01" db="EMBL/GenBank/DDBJ databases">
        <authorList>
            <person name="Chen W.-M."/>
        </authorList>
    </citation>
    <scope>NUCLEOTIDE SEQUENCE [LARGE SCALE GENOMIC DNA]</scope>
    <source>
        <strain evidence="2 3">FSY-9</strain>
    </source>
</reference>